<keyword evidence="3" id="KW-1185">Reference proteome</keyword>
<proteinExistence type="predicted"/>
<dbReference type="EMBL" id="JAOYFB010000038">
    <property type="protein sequence ID" value="KAK4026960.1"/>
    <property type="molecule type" value="Genomic_DNA"/>
</dbReference>
<organism evidence="2 3">
    <name type="scientific">Daphnia magna</name>
    <dbReference type="NCBI Taxonomy" id="35525"/>
    <lineage>
        <taxon>Eukaryota</taxon>
        <taxon>Metazoa</taxon>
        <taxon>Ecdysozoa</taxon>
        <taxon>Arthropoda</taxon>
        <taxon>Crustacea</taxon>
        <taxon>Branchiopoda</taxon>
        <taxon>Diplostraca</taxon>
        <taxon>Cladocera</taxon>
        <taxon>Anomopoda</taxon>
        <taxon>Daphniidae</taxon>
        <taxon>Daphnia</taxon>
    </lineage>
</organism>
<protein>
    <recommendedName>
        <fullName evidence="1">HAT C-terminal dimerisation domain-containing protein</fullName>
    </recommendedName>
</protein>
<accession>A0ABR0APH5</accession>
<evidence type="ECO:0000313" key="3">
    <source>
        <dbReference type="Proteomes" id="UP001234178"/>
    </source>
</evidence>
<dbReference type="InterPro" id="IPR012337">
    <property type="entry name" value="RNaseH-like_sf"/>
</dbReference>
<comment type="caution">
    <text evidence="2">The sequence shown here is derived from an EMBL/GenBank/DDBJ whole genome shotgun (WGS) entry which is preliminary data.</text>
</comment>
<feature type="domain" description="HAT C-terminal dimerisation" evidence="1">
    <location>
        <begin position="124"/>
        <end position="194"/>
    </location>
</feature>
<dbReference type="SUPFAM" id="SSF53098">
    <property type="entry name" value="Ribonuclease H-like"/>
    <property type="match status" value="1"/>
</dbReference>
<sequence>MSHLTQILGEAANQWIQKCTELSTEDLDYIFKLCRSFYIEAFLQLQQRYSFKDSFFAIADLLHPKNARSCEPSNLTSLFQRFPVLGKNINTSKAELDWRSHIHLEPEFFGCANDGSVRLLDAESYWSTVLKCKTPNGSTKCPNLAVCIAFLFSMPYSNVAAERVFSMLKLIKTDGRNSLHNITLSSLMRIKDWLKVTGRSACDAEFREQLIKSVLSVVANQAIEPGIRSGVDGACQTPDVLPF</sequence>
<dbReference type="Proteomes" id="UP001234178">
    <property type="component" value="Unassembled WGS sequence"/>
</dbReference>
<evidence type="ECO:0000259" key="1">
    <source>
        <dbReference type="Pfam" id="PF05699"/>
    </source>
</evidence>
<reference evidence="2 3" key="1">
    <citation type="journal article" date="2023" name="Nucleic Acids Res.">
        <title>The hologenome of Daphnia magna reveals possible DNA methylation and microbiome-mediated evolution of the host genome.</title>
        <authorList>
            <person name="Chaturvedi A."/>
            <person name="Li X."/>
            <person name="Dhandapani V."/>
            <person name="Marshall H."/>
            <person name="Kissane S."/>
            <person name="Cuenca-Cambronero M."/>
            <person name="Asole G."/>
            <person name="Calvet F."/>
            <person name="Ruiz-Romero M."/>
            <person name="Marangio P."/>
            <person name="Guigo R."/>
            <person name="Rago D."/>
            <person name="Mirbahai L."/>
            <person name="Eastwood N."/>
            <person name="Colbourne J.K."/>
            <person name="Zhou J."/>
            <person name="Mallon E."/>
            <person name="Orsini L."/>
        </authorList>
    </citation>
    <scope>NUCLEOTIDE SEQUENCE [LARGE SCALE GENOMIC DNA]</scope>
    <source>
        <strain evidence="2">LRV0_1</strain>
    </source>
</reference>
<evidence type="ECO:0000313" key="2">
    <source>
        <dbReference type="EMBL" id="KAK4026960.1"/>
    </source>
</evidence>
<dbReference type="Pfam" id="PF05699">
    <property type="entry name" value="Dimer_Tnp_hAT"/>
    <property type="match status" value="1"/>
</dbReference>
<name>A0ABR0APH5_9CRUS</name>
<dbReference type="InterPro" id="IPR008906">
    <property type="entry name" value="HATC_C_dom"/>
</dbReference>
<gene>
    <name evidence="2" type="ORF">OUZ56_015981</name>
</gene>